<evidence type="ECO:0000313" key="3">
    <source>
        <dbReference type="EMBL" id="KYP36342.1"/>
    </source>
</evidence>
<dbReference type="GO" id="GO:0043531">
    <property type="term" value="F:ADP binding"/>
    <property type="evidence" value="ECO:0007669"/>
    <property type="project" value="InterPro"/>
</dbReference>
<dbReference type="InterPro" id="IPR027417">
    <property type="entry name" value="P-loop_NTPase"/>
</dbReference>
<dbReference type="Pfam" id="PF00931">
    <property type="entry name" value="NB-ARC"/>
    <property type="match status" value="1"/>
</dbReference>
<protein>
    <submittedName>
        <fullName evidence="3">Disease resistance protein At4g27190 family</fullName>
    </submittedName>
</protein>
<name>A0A151R1H1_CAJCA</name>
<evidence type="ECO:0000313" key="4">
    <source>
        <dbReference type="Proteomes" id="UP000075243"/>
    </source>
</evidence>
<feature type="domain" description="NB-ARC" evidence="2">
    <location>
        <begin position="6"/>
        <end position="144"/>
    </location>
</feature>
<dbReference type="PANTHER" id="PTHR33463">
    <property type="entry name" value="NB-ARC DOMAIN-CONTAINING PROTEIN-RELATED"/>
    <property type="match status" value="1"/>
</dbReference>
<accession>A0A151R1H1</accession>
<dbReference type="PANTHER" id="PTHR33463:SF198">
    <property type="entry name" value="RPP4C3"/>
    <property type="match status" value="1"/>
</dbReference>
<dbReference type="EMBL" id="KQ484231">
    <property type="protein sequence ID" value="KYP36342.1"/>
    <property type="molecule type" value="Genomic_DNA"/>
</dbReference>
<organism evidence="3 4">
    <name type="scientific">Cajanus cajan</name>
    <name type="common">Pigeon pea</name>
    <name type="synonym">Cajanus indicus</name>
    <dbReference type="NCBI Taxonomy" id="3821"/>
    <lineage>
        <taxon>Eukaryota</taxon>
        <taxon>Viridiplantae</taxon>
        <taxon>Streptophyta</taxon>
        <taxon>Embryophyta</taxon>
        <taxon>Tracheophyta</taxon>
        <taxon>Spermatophyta</taxon>
        <taxon>Magnoliopsida</taxon>
        <taxon>eudicotyledons</taxon>
        <taxon>Gunneridae</taxon>
        <taxon>Pentapetalae</taxon>
        <taxon>rosids</taxon>
        <taxon>fabids</taxon>
        <taxon>Fabales</taxon>
        <taxon>Fabaceae</taxon>
        <taxon>Papilionoideae</taxon>
        <taxon>50 kb inversion clade</taxon>
        <taxon>NPAAA clade</taxon>
        <taxon>indigoferoid/millettioid clade</taxon>
        <taxon>Phaseoleae</taxon>
        <taxon>Cajanus</taxon>
    </lineage>
</organism>
<proteinExistence type="predicted"/>
<keyword evidence="4" id="KW-1185">Reference proteome</keyword>
<sequence>MISISNQIMTALTQPNIVILGVYGLSITRKRNVVEKITRRVQRDGVFDMVVMASVMKRPDLKRIQEELGSMMSLQFQEKTLEGRARRLCERIKMEENKILIILDDLWGGINLDRIGIPSGNDHKGCKILLVSYSQELLSNQMSTQIEFSLEDPPTRLNLVMGSLCSRDPRFSVD</sequence>
<dbReference type="Proteomes" id="UP000075243">
    <property type="component" value="Unassembled WGS sequence"/>
</dbReference>
<reference evidence="3" key="1">
    <citation type="journal article" date="2012" name="Nat. Biotechnol.">
        <title>Draft genome sequence of pigeonpea (Cajanus cajan), an orphan legume crop of resource-poor farmers.</title>
        <authorList>
            <person name="Varshney R.K."/>
            <person name="Chen W."/>
            <person name="Li Y."/>
            <person name="Bharti A.K."/>
            <person name="Saxena R.K."/>
            <person name="Schlueter J.A."/>
            <person name="Donoghue M.T."/>
            <person name="Azam S."/>
            <person name="Fan G."/>
            <person name="Whaley A.M."/>
            <person name="Farmer A.D."/>
            <person name="Sheridan J."/>
            <person name="Iwata A."/>
            <person name="Tuteja R."/>
            <person name="Penmetsa R.V."/>
            <person name="Wu W."/>
            <person name="Upadhyaya H.D."/>
            <person name="Yang S.P."/>
            <person name="Shah T."/>
            <person name="Saxena K.B."/>
            <person name="Michael T."/>
            <person name="McCombie W.R."/>
            <person name="Yang B."/>
            <person name="Zhang G."/>
            <person name="Yang H."/>
            <person name="Wang J."/>
            <person name="Spillane C."/>
            <person name="Cook D.R."/>
            <person name="May G.D."/>
            <person name="Xu X."/>
            <person name="Jackson S.A."/>
        </authorList>
    </citation>
    <scope>NUCLEOTIDE SEQUENCE [LARGE SCALE GENOMIC DNA]</scope>
</reference>
<dbReference type="Gene3D" id="3.40.50.300">
    <property type="entry name" value="P-loop containing nucleotide triphosphate hydrolases"/>
    <property type="match status" value="1"/>
</dbReference>
<dbReference type="InterPro" id="IPR002182">
    <property type="entry name" value="NB-ARC"/>
</dbReference>
<evidence type="ECO:0000259" key="2">
    <source>
        <dbReference type="Pfam" id="PF00931"/>
    </source>
</evidence>
<gene>
    <name evidence="3" type="ORF">KK1_042564</name>
</gene>
<evidence type="ECO:0000256" key="1">
    <source>
        <dbReference type="ARBA" id="ARBA00022821"/>
    </source>
</evidence>
<dbReference type="SUPFAM" id="SSF52540">
    <property type="entry name" value="P-loop containing nucleoside triphosphate hydrolases"/>
    <property type="match status" value="1"/>
</dbReference>
<dbReference type="OMA" id="GSAMACK"/>
<dbReference type="STRING" id="3821.A0A151R1H1"/>
<dbReference type="Gramene" id="C.cajan_37038.t">
    <property type="protein sequence ID" value="C.cajan_37038.t.cds1"/>
    <property type="gene ID" value="C.cajan_37038"/>
</dbReference>
<keyword evidence="1" id="KW-0611">Plant defense</keyword>
<dbReference type="AlphaFoldDB" id="A0A151R1H1"/>
<dbReference type="InterPro" id="IPR050905">
    <property type="entry name" value="Plant_NBS-LRR"/>
</dbReference>